<sequence>MSYDLLIEGLEMVKTVKSWSLDVINYNHKSRPYEYTCYSLNFQSDEVLKNTINDMCSKFNSIIDRYGRKVQEYTGANSKNVVDKISVSNKLISKPWDSLIQSLSVSDDYTKLKEIKSKAFIFVGTYIDDGNDQNIYLLSRKNPIYTYKKDRAKIFESRHNKIKEISEPLIQFGKTFDALIYKDTLYTINNNFESIFHMEYSHKVVCKNSLQTIREANVIKDFQSYNSFALSGQHPKKFITFDPRIIDNIQQESNLKVLVDELKIPYDYTSKKFDLIDEKQADVFTKAICGKTKYNMFTDGVCEVPNSIPLNLS</sequence>
<protein>
    <recommendedName>
        <fullName evidence="3">DUF4868 domain-containing protein</fullName>
    </recommendedName>
</protein>
<accession>A0ABR5MFH8</accession>
<dbReference type="RefSeq" id="WP_060669261.1">
    <property type="nucleotide sequence ID" value="NZ_LGTK01000098.1"/>
</dbReference>
<dbReference type="EMBL" id="LGTK01000098">
    <property type="protein sequence ID" value="KPH70902.1"/>
    <property type="molecule type" value="Genomic_DNA"/>
</dbReference>
<reference evidence="1 2" key="1">
    <citation type="submission" date="2015-07" db="EMBL/GenBank/DDBJ databases">
        <title>High-quality draft genome sequence of Oceanobacillus caeni HM6, a bacillus isolated from a human feces.</title>
        <authorList>
            <person name="Kumar J."/>
            <person name="Verma M.K."/>
            <person name="Pandey R."/>
            <person name="Bhambi M."/>
            <person name="Chauhan N."/>
        </authorList>
    </citation>
    <scope>NUCLEOTIDE SEQUENCE [LARGE SCALE GENOMIC DNA]</scope>
    <source>
        <strain evidence="1 2">HM6</strain>
    </source>
</reference>
<dbReference type="Proteomes" id="UP000037854">
    <property type="component" value="Unassembled WGS sequence"/>
</dbReference>
<proteinExistence type="predicted"/>
<dbReference type="Pfam" id="PF16162">
    <property type="entry name" value="KwaB"/>
    <property type="match status" value="1"/>
</dbReference>
<evidence type="ECO:0008006" key="3">
    <source>
        <dbReference type="Google" id="ProtNLM"/>
    </source>
</evidence>
<evidence type="ECO:0000313" key="2">
    <source>
        <dbReference type="Proteomes" id="UP000037854"/>
    </source>
</evidence>
<organism evidence="1 2">
    <name type="scientific">Oceanobacillus caeni</name>
    <dbReference type="NCBI Taxonomy" id="405946"/>
    <lineage>
        <taxon>Bacteria</taxon>
        <taxon>Bacillati</taxon>
        <taxon>Bacillota</taxon>
        <taxon>Bacilli</taxon>
        <taxon>Bacillales</taxon>
        <taxon>Bacillaceae</taxon>
        <taxon>Oceanobacillus</taxon>
    </lineage>
</organism>
<name>A0ABR5MFH8_9BACI</name>
<dbReference type="InterPro" id="IPR032359">
    <property type="entry name" value="KwaB-like"/>
</dbReference>
<evidence type="ECO:0000313" key="1">
    <source>
        <dbReference type="EMBL" id="KPH70902.1"/>
    </source>
</evidence>
<comment type="caution">
    <text evidence="1">The sequence shown here is derived from an EMBL/GenBank/DDBJ whole genome shotgun (WGS) entry which is preliminary data.</text>
</comment>
<gene>
    <name evidence="1" type="ORF">AFL42_16510</name>
</gene>
<keyword evidence="2" id="KW-1185">Reference proteome</keyword>